<dbReference type="Proteomes" id="UP000037035">
    <property type="component" value="Unassembled WGS sequence"/>
</dbReference>
<gene>
    <name evidence="1" type="ORF">VP01_5873g1</name>
</gene>
<protein>
    <submittedName>
        <fullName evidence="1">Uncharacterized protein</fullName>
    </submittedName>
</protein>
<comment type="caution">
    <text evidence="1">The sequence shown here is derived from an EMBL/GenBank/DDBJ whole genome shotgun (WGS) entry which is preliminary data.</text>
</comment>
<dbReference type="VEuPathDB" id="FungiDB:VP01_5873g1"/>
<accession>A0A0L6UIN7</accession>
<reference evidence="1 2" key="1">
    <citation type="submission" date="2015-08" db="EMBL/GenBank/DDBJ databases">
        <title>Next Generation Sequencing and Analysis of the Genome of Puccinia sorghi L Schw, the Causal Agent of Maize Common Rust.</title>
        <authorList>
            <person name="Rochi L."/>
            <person name="Burguener G."/>
            <person name="Darino M."/>
            <person name="Turjanski A."/>
            <person name="Kreff E."/>
            <person name="Dieguez M.J."/>
            <person name="Sacco F."/>
        </authorList>
    </citation>
    <scope>NUCLEOTIDE SEQUENCE [LARGE SCALE GENOMIC DNA]</scope>
    <source>
        <strain evidence="1 2">RO10H11247</strain>
    </source>
</reference>
<proteinExistence type="predicted"/>
<evidence type="ECO:0000313" key="2">
    <source>
        <dbReference type="Proteomes" id="UP000037035"/>
    </source>
</evidence>
<name>A0A0L6UIN7_9BASI</name>
<sequence length="90" mass="10733">MTDQERLLPWRESPERDWFWRVYGTNYTGRLKELSKWILLLDDKDIPLSIGAVKRITKTTKLIPNYPFGYELDDLDHACLMLFMLKTTPN</sequence>
<dbReference type="EMBL" id="LAVV01011133">
    <property type="protein sequence ID" value="KNZ48152.1"/>
    <property type="molecule type" value="Genomic_DNA"/>
</dbReference>
<keyword evidence="2" id="KW-1185">Reference proteome</keyword>
<dbReference type="AlphaFoldDB" id="A0A0L6UIN7"/>
<evidence type="ECO:0000313" key="1">
    <source>
        <dbReference type="EMBL" id="KNZ48152.1"/>
    </source>
</evidence>
<organism evidence="1 2">
    <name type="scientific">Puccinia sorghi</name>
    <dbReference type="NCBI Taxonomy" id="27349"/>
    <lineage>
        <taxon>Eukaryota</taxon>
        <taxon>Fungi</taxon>
        <taxon>Dikarya</taxon>
        <taxon>Basidiomycota</taxon>
        <taxon>Pucciniomycotina</taxon>
        <taxon>Pucciniomycetes</taxon>
        <taxon>Pucciniales</taxon>
        <taxon>Pucciniaceae</taxon>
        <taxon>Puccinia</taxon>
    </lineage>
</organism>